<feature type="chain" id="PRO_5046587605" evidence="7">
    <location>
        <begin position="21"/>
        <end position="901"/>
    </location>
</feature>
<evidence type="ECO:0000313" key="10">
    <source>
        <dbReference type="Proteomes" id="UP001230986"/>
    </source>
</evidence>
<keyword evidence="7" id="KW-0732">Signal</keyword>
<dbReference type="PANTHER" id="PTHR10465">
    <property type="entry name" value="TRANSMEMBRANE GTPASE FZO1"/>
    <property type="match status" value="1"/>
</dbReference>
<evidence type="ECO:0000256" key="4">
    <source>
        <dbReference type="ARBA" id="ARBA00023134"/>
    </source>
</evidence>
<dbReference type="InterPro" id="IPR045063">
    <property type="entry name" value="Dynamin_N"/>
</dbReference>
<feature type="coiled-coil region" evidence="6">
    <location>
        <begin position="36"/>
        <end position="63"/>
    </location>
</feature>
<dbReference type="Proteomes" id="UP001230986">
    <property type="component" value="Unassembled WGS sequence"/>
</dbReference>
<name>A0ABT7LW38_9CYAN</name>
<dbReference type="Pfam" id="PF00350">
    <property type="entry name" value="Dynamin_N"/>
    <property type="match status" value="1"/>
</dbReference>
<dbReference type="PANTHER" id="PTHR10465:SF0">
    <property type="entry name" value="SARCALUMENIN"/>
    <property type="match status" value="1"/>
</dbReference>
<keyword evidence="3" id="KW-0378">Hydrolase</keyword>
<comment type="caution">
    <text evidence="9">The sequence shown here is derived from an EMBL/GenBank/DDBJ whole genome shotgun (WGS) entry which is preliminary data.</text>
</comment>
<feature type="domain" description="Dynamin N-terminal" evidence="8">
    <location>
        <begin position="233"/>
        <end position="420"/>
    </location>
</feature>
<keyword evidence="10" id="KW-1185">Reference proteome</keyword>
<dbReference type="EMBL" id="JASVEJ010000007">
    <property type="protein sequence ID" value="MDL5056243.1"/>
    <property type="molecule type" value="Genomic_DNA"/>
</dbReference>
<feature type="signal peptide" evidence="7">
    <location>
        <begin position="1"/>
        <end position="20"/>
    </location>
</feature>
<dbReference type="InterPro" id="IPR027094">
    <property type="entry name" value="Mitofusin_fam"/>
</dbReference>
<proteinExistence type="predicted"/>
<evidence type="ECO:0000259" key="8">
    <source>
        <dbReference type="Pfam" id="PF00350"/>
    </source>
</evidence>
<sequence length="901" mass="103282">MIFIIPLIFGAIGAAVGAVAGALTTHAIGESDRQKAKHHRTVANELTNKYSALEKRYYELADESKKQIFDLTRQRALDEIEKGGLRLALRLQHDLIELMYAIDREPTEAALKQFVAAVELTNTVLRQLQAESIQIPSDYYARVLIAAEVRRLKGDRQNQELLEITNLNSEALPVKKVYKQMSAQEFQATYTQTQELGKRLLQYLQEINKSSLQGVEEDLKKALSALEKQKYQVAVIAAMKAGKSTFLNALIGADVLASETESCTVCRTEVRPIDSSQNPKLLEHQKGERKPVVLAEGEPEAIQQVFLERTRQIRATQNQNNTEYFVLEHPIEAISKLSALSGFRLIDTPGPNEWESANFNTVALKQTTLEVLRTCDAILFVLDYTSFKDNTNEELLKVISESGRESLLKSSSKMYFILNKIDRKSERDRPIEEVIQELNKALVGFGVQEPKIYPVSSLQGLLAKLIQEKKASDQHKSDFKKFFLGRYIQEDEDGELVVPKMKDIAPQALLDSGIKTIEDSVLQTIVKNSGWNLLDDVLAQFNKVAQSTEEAIATEIKGWKIAVEELQQKERDYQIRSEESQKKVRDVKKSIENQKEKLMSKFGEGINQFAETAKTEIKLEIDKIEKLQENQPRTTKKNQNLLEKFFEVFTSVQDFLQNRLESEPYRIRLSNLEKAQEVSQIINQYCTPLIQGFWLNTQDQLVQEGTEIRETLVREIQRDIQAVSNEISSYLGDSLEVNIQPSPILFPKFEFAGIDAKVQHQQEVFSRFRKETRTTGCCLSEEVYKVEVPYQETISYYEIDLRETYQAICRKIDEQVVRNRRLLERIVFKQVDEDFNTARKQIDEYIGRFQRLFDELLKARAKQEVEAEAIALLENHHLQSQQYLAEVTAAQEQLETYRPVG</sequence>
<keyword evidence="6" id="KW-0175">Coiled coil</keyword>
<gene>
    <name evidence="9" type="ORF">QQ055_01980</name>
</gene>
<comment type="subcellular location">
    <subcellularLocation>
        <location evidence="1">Membrane</location>
    </subcellularLocation>
</comment>
<dbReference type="Gene3D" id="3.40.50.300">
    <property type="entry name" value="P-loop containing nucleotide triphosphate hydrolases"/>
    <property type="match status" value="1"/>
</dbReference>
<evidence type="ECO:0000256" key="5">
    <source>
        <dbReference type="ARBA" id="ARBA00023136"/>
    </source>
</evidence>
<evidence type="ECO:0000256" key="7">
    <source>
        <dbReference type="SAM" id="SignalP"/>
    </source>
</evidence>
<keyword evidence="2" id="KW-0547">Nucleotide-binding</keyword>
<reference evidence="9 10" key="1">
    <citation type="submission" date="2023-06" db="EMBL/GenBank/DDBJ databases">
        <title>Whole genome sequence of Oscillatoria calcuttensis NRMC-F 0142.</title>
        <authorList>
            <person name="Shakena Fathima T."/>
            <person name="Muralitharan G."/>
            <person name="Thajuddin N."/>
        </authorList>
    </citation>
    <scope>NUCLEOTIDE SEQUENCE [LARGE SCALE GENOMIC DNA]</scope>
    <source>
        <strain evidence="9 10">NRMC-F 0142</strain>
    </source>
</reference>
<evidence type="ECO:0000256" key="1">
    <source>
        <dbReference type="ARBA" id="ARBA00004370"/>
    </source>
</evidence>
<organism evidence="9 10">
    <name type="scientific">Geitlerinema calcuttense NRMC-F 0142</name>
    <dbReference type="NCBI Taxonomy" id="2922238"/>
    <lineage>
        <taxon>Bacteria</taxon>
        <taxon>Bacillati</taxon>
        <taxon>Cyanobacteriota</taxon>
        <taxon>Cyanophyceae</taxon>
        <taxon>Geitlerinematales</taxon>
        <taxon>Geitlerinemataceae</taxon>
        <taxon>Geitlerinema</taxon>
    </lineage>
</organism>
<evidence type="ECO:0000256" key="2">
    <source>
        <dbReference type="ARBA" id="ARBA00022741"/>
    </source>
</evidence>
<evidence type="ECO:0000256" key="3">
    <source>
        <dbReference type="ARBA" id="ARBA00022801"/>
    </source>
</evidence>
<evidence type="ECO:0000256" key="6">
    <source>
        <dbReference type="SAM" id="Coils"/>
    </source>
</evidence>
<protein>
    <submittedName>
        <fullName evidence="9">Dynamin family protein</fullName>
    </submittedName>
</protein>
<evidence type="ECO:0000313" key="9">
    <source>
        <dbReference type="EMBL" id="MDL5056243.1"/>
    </source>
</evidence>
<dbReference type="SUPFAM" id="SSF52540">
    <property type="entry name" value="P-loop containing nucleoside triphosphate hydrolases"/>
    <property type="match status" value="1"/>
</dbReference>
<feature type="coiled-coil region" evidence="6">
    <location>
        <begin position="563"/>
        <end position="644"/>
    </location>
</feature>
<dbReference type="InterPro" id="IPR027417">
    <property type="entry name" value="P-loop_NTPase"/>
</dbReference>
<keyword evidence="5" id="KW-0472">Membrane</keyword>
<accession>A0ABT7LW38</accession>
<keyword evidence="4" id="KW-0342">GTP-binding</keyword>
<dbReference type="RefSeq" id="WP_286004140.1">
    <property type="nucleotide sequence ID" value="NZ_JASVEJ010000007.1"/>
</dbReference>